<dbReference type="STRING" id="7574.A0A2R2MNP8"/>
<dbReference type="Proteomes" id="UP000085678">
    <property type="component" value="Unplaced"/>
</dbReference>
<comment type="subunit">
    <text evidence="4 13">Homodimer.</text>
</comment>
<evidence type="ECO:0000313" key="17">
    <source>
        <dbReference type="Proteomes" id="UP000085678"/>
    </source>
</evidence>
<evidence type="ECO:0000256" key="15">
    <source>
        <dbReference type="SAM" id="MobiDB-lite"/>
    </source>
</evidence>
<feature type="domain" description="Aminotransferase class I/classII large" evidence="16">
    <location>
        <begin position="71"/>
        <end position="432"/>
    </location>
</feature>
<dbReference type="RefSeq" id="XP_023931834.1">
    <property type="nucleotide sequence ID" value="XM_024076066.1"/>
</dbReference>
<dbReference type="InterPro" id="IPR015422">
    <property type="entry name" value="PyrdxlP-dep_Trfase_small"/>
</dbReference>
<dbReference type="FunCoup" id="A0A2R2MNP8">
    <property type="interactions" value="204"/>
</dbReference>
<organism evidence="17 18">
    <name type="scientific">Lingula anatina</name>
    <name type="common">Brachiopod</name>
    <name type="synonym">Lingula unguis</name>
    <dbReference type="NCBI Taxonomy" id="7574"/>
    <lineage>
        <taxon>Eukaryota</taxon>
        <taxon>Metazoa</taxon>
        <taxon>Spiralia</taxon>
        <taxon>Lophotrochozoa</taxon>
        <taxon>Brachiopoda</taxon>
        <taxon>Linguliformea</taxon>
        <taxon>Lingulata</taxon>
        <taxon>Lingulida</taxon>
        <taxon>Linguloidea</taxon>
        <taxon>Lingulidae</taxon>
        <taxon>Lingula</taxon>
    </lineage>
</organism>
<proteinExistence type="inferred from homology"/>
<dbReference type="CDD" id="cd00609">
    <property type="entry name" value="AAT_like"/>
    <property type="match status" value="1"/>
</dbReference>
<dbReference type="InParanoid" id="A0A2R2MNP8"/>
<evidence type="ECO:0000256" key="3">
    <source>
        <dbReference type="ARBA" id="ARBA00007441"/>
    </source>
</evidence>
<dbReference type="InterPro" id="IPR015424">
    <property type="entry name" value="PyrdxlP-dep_Trfase"/>
</dbReference>
<keyword evidence="10 13" id="KW-0663">Pyridoxal phosphate</keyword>
<comment type="function">
    <text evidence="13">Transaminase involved in tyrosine breakdown. Converts tyrosine to p-hydroxyphenylpyruvate.</text>
</comment>
<dbReference type="EC" id="2.6.1.5" evidence="5 13"/>
<keyword evidence="17" id="KW-1185">Reference proteome</keyword>
<dbReference type="SUPFAM" id="SSF53383">
    <property type="entry name" value="PLP-dependent transferases"/>
    <property type="match status" value="1"/>
</dbReference>
<comment type="pathway">
    <text evidence="2 13">Amino-acid degradation; L-phenylalanine degradation; acetoacetate and fumarate from L-phenylalanine: step 2/6.</text>
</comment>
<dbReference type="InterPro" id="IPR015421">
    <property type="entry name" value="PyrdxlP-dep_Trfase_major"/>
</dbReference>
<dbReference type="GO" id="GO:0004838">
    <property type="term" value="F:L-tyrosine-2-oxoglutarate transaminase activity"/>
    <property type="evidence" value="ECO:0007669"/>
    <property type="project" value="UniProtKB-UniRule"/>
</dbReference>
<evidence type="ECO:0000256" key="4">
    <source>
        <dbReference type="ARBA" id="ARBA00011738"/>
    </source>
</evidence>
<dbReference type="PANTHER" id="PTHR45744:SF2">
    <property type="entry name" value="TYROSINE AMINOTRANSFERASE"/>
    <property type="match status" value="1"/>
</dbReference>
<dbReference type="NCBIfam" id="TIGR01265">
    <property type="entry name" value="tyr_nico_aTase"/>
    <property type="match status" value="1"/>
</dbReference>
<feature type="region of interest" description="Disordered" evidence="15">
    <location>
        <begin position="443"/>
        <end position="488"/>
    </location>
</feature>
<dbReference type="Gene3D" id="3.40.640.10">
    <property type="entry name" value="Type I PLP-dependent aspartate aminotransferase-like (Major domain)"/>
    <property type="match status" value="1"/>
</dbReference>
<dbReference type="GO" id="GO:0030170">
    <property type="term" value="F:pyridoxal phosphate binding"/>
    <property type="evidence" value="ECO:0007669"/>
    <property type="project" value="InterPro"/>
</dbReference>
<evidence type="ECO:0000256" key="14">
    <source>
        <dbReference type="PIRSR" id="PIRSR000517-1"/>
    </source>
</evidence>
<evidence type="ECO:0000256" key="13">
    <source>
        <dbReference type="PIRNR" id="PIRNR000517"/>
    </source>
</evidence>
<comment type="similarity">
    <text evidence="3 13">Belongs to the class-I pyridoxal-phosphate-dependent aminotransferase family.</text>
</comment>
<dbReference type="KEGG" id="lak:106160540"/>
<comment type="cofactor">
    <cofactor evidence="1 13 14">
        <name>pyridoxal 5'-phosphate</name>
        <dbReference type="ChEBI" id="CHEBI:597326"/>
    </cofactor>
</comment>
<evidence type="ECO:0000256" key="6">
    <source>
        <dbReference type="ARBA" id="ARBA00015959"/>
    </source>
</evidence>
<evidence type="ECO:0000259" key="16">
    <source>
        <dbReference type="Pfam" id="PF00155"/>
    </source>
</evidence>
<dbReference type="PANTHER" id="PTHR45744">
    <property type="entry name" value="TYROSINE AMINOTRANSFERASE"/>
    <property type="match status" value="1"/>
</dbReference>
<dbReference type="UniPathway" id="UPA00139">
    <property type="reaction ID" value="UER00338"/>
</dbReference>
<dbReference type="GO" id="GO:0006572">
    <property type="term" value="P:L-tyrosine catabolic process"/>
    <property type="evidence" value="ECO:0007669"/>
    <property type="project" value="UniProtKB-KW"/>
</dbReference>
<feature type="compositionally biased region" description="Polar residues" evidence="15">
    <location>
        <begin position="444"/>
        <end position="454"/>
    </location>
</feature>
<dbReference type="FunFam" id="3.40.640.10:FF:000048">
    <property type="entry name" value="tyrosine aminotransferase"/>
    <property type="match status" value="1"/>
</dbReference>
<evidence type="ECO:0000256" key="5">
    <source>
        <dbReference type="ARBA" id="ARBA00012749"/>
    </source>
</evidence>
<evidence type="ECO:0000256" key="1">
    <source>
        <dbReference type="ARBA" id="ARBA00001933"/>
    </source>
</evidence>
<accession>A0A2R2MNP8</accession>
<comment type="catalytic activity">
    <reaction evidence="12 13">
        <text>L-tyrosine + 2-oxoglutarate = 3-(4-hydroxyphenyl)pyruvate + L-glutamate</text>
        <dbReference type="Rhea" id="RHEA:15093"/>
        <dbReference type="ChEBI" id="CHEBI:16810"/>
        <dbReference type="ChEBI" id="CHEBI:29985"/>
        <dbReference type="ChEBI" id="CHEBI:36242"/>
        <dbReference type="ChEBI" id="CHEBI:58315"/>
        <dbReference type="EC" id="2.6.1.5"/>
    </reaction>
</comment>
<name>A0A2R2MNP8_LINAN</name>
<evidence type="ECO:0000256" key="12">
    <source>
        <dbReference type="ARBA" id="ARBA00047798"/>
    </source>
</evidence>
<feature type="modified residue" description="N6-(pyridoxal phosphate)lysine" evidence="14">
    <location>
        <position position="278"/>
    </location>
</feature>
<dbReference type="Pfam" id="PF00155">
    <property type="entry name" value="Aminotran_1_2"/>
    <property type="match status" value="1"/>
</dbReference>
<dbReference type="InterPro" id="IPR005958">
    <property type="entry name" value="TyrNic_aminoTrfase"/>
</dbReference>
<dbReference type="OrthoDB" id="7042322at2759"/>
<evidence type="ECO:0000313" key="18">
    <source>
        <dbReference type="RefSeq" id="XP_023931834.1"/>
    </source>
</evidence>
<evidence type="ECO:0000256" key="9">
    <source>
        <dbReference type="ARBA" id="ARBA00022878"/>
    </source>
</evidence>
<dbReference type="PROSITE" id="PS00105">
    <property type="entry name" value="AA_TRANSFER_CLASS_1"/>
    <property type="match status" value="1"/>
</dbReference>
<dbReference type="InterPro" id="IPR004839">
    <property type="entry name" value="Aminotransferase_I/II_large"/>
</dbReference>
<keyword evidence="9" id="KW-0828">Tyrosine catabolism</keyword>
<keyword evidence="8" id="KW-0808">Transferase</keyword>
<keyword evidence="7 18" id="KW-0032">Aminotransferase</keyword>
<dbReference type="PIRSF" id="PIRSF000517">
    <property type="entry name" value="Tyr_transaminase"/>
    <property type="match status" value="1"/>
</dbReference>
<evidence type="ECO:0000256" key="10">
    <source>
        <dbReference type="ARBA" id="ARBA00022898"/>
    </source>
</evidence>
<dbReference type="GeneID" id="106160540"/>
<dbReference type="InterPro" id="IPR004838">
    <property type="entry name" value="NHTrfase_class1_PyrdxlP-BS"/>
</dbReference>
<evidence type="ECO:0000256" key="7">
    <source>
        <dbReference type="ARBA" id="ARBA00022576"/>
    </source>
</evidence>
<sequence length="488" mass="53782">MPPENAKLAKKRNQLIRLASVPNFEPVIKQIRKQQKGTWKVQASTMAKNTHNPIRKIVDGMKLTPNPEKAMIALSIGDPTVFKNLPPAVELEEALIETVKGGHHNGYAPSVGYESSRAAVASALTLPEAPLEAKDVILTSGCSGAIDLCISVLANPGQNLLIPRPGFSLYRTLADSLGIECKYYNLLPEQNWEADLKQMESQIDTETAAIVVNNPSNPCGSLFTKEHIKDICDVAFRHKVPIIADEIYAFQVFEGSVYHSFASQTTEVPILSTGGLAKKFVVPGFRLGWITIHDRNGAFEEEVRPGLISLSQRILGPNTIVQGALEKILTKVPQIYFDKIMAHLQANAEVCYKHLSAVPGLNPIKPSGAMYMMIGIDIEHFPGITDDMAFAEMMVTEQSVFCLPGKCFQYPNYFRVVLSVPEEQMVTACQRIKDFCKDHYKGPSENNSTPVKNSNGDRKINSNNCSNADSGSSILYSIPEHDEIHEEN</sequence>
<reference evidence="18" key="1">
    <citation type="submission" date="2025-08" db="UniProtKB">
        <authorList>
            <consortium name="RefSeq"/>
        </authorList>
    </citation>
    <scope>IDENTIFICATION</scope>
    <source>
        <tissue evidence="18">Gonads</tissue>
    </source>
</reference>
<dbReference type="AlphaFoldDB" id="A0A2R2MNP8"/>
<protein>
    <recommendedName>
        <fullName evidence="6 13">Tyrosine aminotransferase</fullName>
        <shortName evidence="13">TAT</shortName>
        <ecNumber evidence="5 13">2.6.1.5</ecNumber>
    </recommendedName>
</protein>
<evidence type="ECO:0000256" key="11">
    <source>
        <dbReference type="ARBA" id="ARBA00023232"/>
    </source>
</evidence>
<dbReference type="InterPro" id="IPR005957">
    <property type="entry name" value="Tyrosine_aminoTrfase"/>
</dbReference>
<dbReference type="NCBIfam" id="TIGR01264">
    <property type="entry name" value="tyr_amTase_E"/>
    <property type="match status" value="1"/>
</dbReference>
<evidence type="ECO:0000256" key="8">
    <source>
        <dbReference type="ARBA" id="ARBA00022679"/>
    </source>
</evidence>
<keyword evidence="11" id="KW-0585">Phenylalanine catabolism</keyword>
<dbReference type="GO" id="GO:0006559">
    <property type="term" value="P:L-phenylalanine catabolic process"/>
    <property type="evidence" value="ECO:0007669"/>
    <property type="project" value="UniProtKB-UniRule"/>
</dbReference>
<feature type="compositionally biased region" description="Basic and acidic residues" evidence="15">
    <location>
        <begin position="479"/>
        <end position="488"/>
    </location>
</feature>
<dbReference type="Gene3D" id="3.90.1150.10">
    <property type="entry name" value="Aspartate Aminotransferase, domain 1"/>
    <property type="match status" value="1"/>
</dbReference>
<evidence type="ECO:0000256" key="2">
    <source>
        <dbReference type="ARBA" id="ARBA00005203"/>
    </source>
</evidence>
<gene>
    <name evidence="18" type="primary">LOC106160540</name>
</gene>
<feature type="compositionally biased region" description="Polar residues" evidence="15">
    <location>
        <begin position="461"/>
        <end position="475"/>
    </location>
</feature>